<dbReference type="Proteomes" id="UP001303902">
    <property type="component" value="Chromosome"/>
</dbReference>
<name>A0ABZ0L2N2_9BACL</name>
<protein>
    <submittedName>
        <fullName evidence="1">Uncharacterized protein</fullName>
    </submittedName>
</protein>
<evidence type="ECO:0000313" key="2">
    <source>
        <dbReference type="Proteomes" id="UP001303902"/>
    </source>
</evidence>
<reference evidence="1 2" key="1">
    <citation type="submission" date="2023-06" db="EMBL/GenBank/DDBJ databases">
        <title>Sporosarcina sp. nov., isolated from Korean tranditional fermented seafood 'Jeotgal'.</title>
        <authorList>
            <person name="Yang A.I."/>
            <person name="Shin N.-R."/>
        </authorList>
    </citation>
    <scope>NUCLEOTIDE SEQUENCE [LARGE SCALE GENOMIC DNA]</scope>
    <source>
        <strain evidence="1 2">T2O-4</strain>
    </source>
</reference>
<proteinExistence type="predicted"/>
<accession>A0ABZ0L2N2</accession>
<gene>
    <name evidence="1" type="ORF">QWT69_12715</name>
</gene>
<dbReference type="EMBL" id="CP129118">
    <property type="protein sequence ID" value="WOV86730.1"/>
    <property type="molecule type" value="Genomic_DNA"/>
</dbReference>
<organism evidence="1 2">
    <name type="scientific">Sporosarcina oncorhynchi</name>
    <dbReference type="NCBI Taxonomy" id="3056444"/>
    <lineage>
        <taxon>Bacteria</taxon>
        <taxon>Bacillati</taxon>
        <taxon>Bacillota</taxon>
        <taxon>Bacilli</taxon>
        <taxon>Bacillales</taxon>
        <taxon>Caryophanaceae</taxon>
        <taxon>Sporosarcina</taxon>
    </lineage>
</organism>
<dbReference type="RefSeq" id="WP_317966192.1">
    <property type="nucleotide sequence ID" value="NZ_CP129118.1"/>
</dbReference>
<keyword evidence="2" id="KW-1185">Reference proteome</keyword>
<sequence length="171" mass="19582">MYDPTVFDNLKVAFENHLYDLDNLDRKITIVNRIDQMDFAVLARKFAIQFELQGQRDLSAEIILEASLQELADEILEAPDGNPGCLVALRITKPINNIDDQCREVKEAVLAIWEEDVRLKQTVSCVYGQELKGYLDVIDVRFKQKINEGNMGELEEFVDHVLVTLQVLSEI</sequence>
<evidence type="ECO:0000313" key="1">
    <source>
        <dbReference type="EMBL" id="WOV86730.1"/>
    </source>
</evidence>